<name>A0A173UI92_9FIRM</name>
<dbReference type="InterPro" id="IPR027304">
    <property type="entry name" value="Trigger_fact/SurA_dom_sf"/>
</dbReference>
<dbReference type="GO" id="GO:0015031">
    <property type="term" value="P:protein transport"/>
    <property type="evidence" value="ECO:0007669"/>
    <property type="project" value="InterPro"/>
</dbReference>
<dbReference type="SUPFAM" id="SSF109998">
    <property type="entry name" value="Triger factor/SurA peptide-binding domain-like"/>
    <property type="match status" value="1"/>
</dbReference>
<protein>
    <submittedName>
        <fullName evidence="1">Trigger factor</fullName>
    </submittedName>
</protein>
<dbReference type="RefSeq" id="WP_055158340.1">
    <property type="nucleotide sequence ID" value="NZ_CYXR01000029.1"/>
</dbReference>
<organism evidence="1 2">
    <name type="scientific">Coprococcus comes</name>
    <dbReference type="NCBI Taxonomy" id="410072"/>
    <lineage>
        <taxon>Bacteria</taxon>
        <taxon>Bacillati</taxon>
        <taxon>Bacillota</taxon>
        <taxon>Clostridia</taxon>
        <taxon>Lachnospirales</taxon>
        <taxon>Lachnospiraceae</taxon>
        <taxon>Coprococcus</taxon>
    </lineage>
</organism>
<dbReference type="InterPro" id="IPR037041">
    <property type="entry name" value="Trigger_fac_C_sf"/>
</dbReference>
<sequence length="311" mass="36636">MKSKVLSFAEYDQVDISMYKKVFKLDEKAYKKEIDFIKNKNSIWEETGEVTYGAFIVCNLESENPFFNRENLKIMVGQGFFHKKLEAMCVGLKKGTAGVLDVDGEKVTVTVRSIQQKKSPVITDEMIKDLGIEGVSNVEQYEAHLIREQKKKIAENEGYEAVQYVMDKVFEASTFDLKKADWKEMTDHEIKRLKAISREQGLNLETMTPEDFEGKMPFSSYHELFASVQNDSWDRLCGYLLGREYAEKDGVGYTMEQYRDDMEEYVKFWHETKENAEKINTYEYSEIMFYVNYYYNKVKEYVTENFFKEEK</sequence>
<evidence type="ECO:0000313" key="2">
    <source>
        <dbReference type="Proteomes" id="UP000095727"/>
    </source>
</evidence>
<reference evidence="1 2" key="1">
    <citation type="submission" date="2015-09" db="EMBL/GenBank/DDBJ databases">
        <authorList>
            <consortium name="Pathogen Informatics"/>
        </authorList>
    </citation>
    <scope>NUCLEOTIDE SEQUENCE [LARGE SCALE GENOMIC DNA]</scope>
    <source>
        <strain evidence="1 2">2789STDY5834962</strain>
    </source>
</reference>
<evidence type="ECO:0000313" key="1">
    <source>
        <dbReference type="EMBL" id="CUN14160.1"/>
    </source>
</evidence>
<dbReference type="GO" id="GO:0006457">
    <property type="term" value="P:protein folding"/>
    <property type="evidence" value="ECO:0007669"/>
    <property type="project" value="InterPro"/>
</dbReference>
<proteinExistence type="predicted"/>
<dbReference type="EMBL" id="CYXR01000029">
    <property type="protein sequence ID" value="CUN14160.1"/>
    <property type="molecule type" value="Genomic_DNA"/>
</dbReference>
<accession>A0A173UI92</accession>
<gene>
    <name evidence="1" type="ORF">ERS852574_02967</name>
</gene>
<dbReference type="Proteomes" id="UP000095727">
    <property type="component" value="Unassembled WGS sequence"/>
</dbReference>
<dbReference type="Gene3D" id="1.10.3120.10">
    <property type="entry name" value="Trigger factor, C-terminal domain"/>
    <property type="match status" value="1"/>
</dbReference>
<dbReference type="AlphaFoldDB" id="A0A173UI92"/>